<dbReference type="InParanoid" id="A0A1I7W0R5"/>
<dbReference type="InterPro" id="IPR016181">
    <property type="entry name" value="Acyl_CoA_acyltransferase"/>
</dbReference>
<dbReference type="GO" id="GO:0005634">
    <property type="term" value="C:nucleus"/>
    <property type="evidence" value="ECO:0007669"/>
    <property type="project" value="UniProtKB-SubCell"/>
</dbReference>
<dbReference type="EC" id="2.3.1.48" evidence="3 8"/>
<dbReference type="Gene3D" id="1.10.10.10">
    <property type="entry name" value="Winged helix-like DNA-binding domain superfamily/Winged helix DNA-binding domain"/>
    <property type="match status" value="1"/>
</dbReference>
<proteinExistence type="inferred from homology"/>
<dbReference type="SUPFAM" id="SSF54160">
    <property type="entry name" value="Chromo domain-like"/>
    <property type="match status" value="1"/>
</dbReference>
<evidence type="ECO:0000256" key="2">
    <source>
        <dbReference type="ARBA" id="ARBA00010107"/>
    </source>
</evidence>
<dbReference type="Gene3D" id="3.30.60.60">
    <property type="entry name" value="N-acetyl transferase-like"/>
    <property type="match status" value="1"/>
</dbReference>
<dbReference type="CDD" id="cd04301">
    <property type="entry name" value="NAT_SF"/>
    <property type="match status" value="1"/>
</dbReference>
<dbReference type="SUPFAM" id="SSF55729">
    <property type="entry name" value="Acyl-CoA N-acyltransferases (Nat)"/>
    <property type="match status" value="1"/>
</dbReference>
<dbReference type="Gene3D" id="2.30.30.140">
    <property type="match status" value="1"/>
</dbReference>
<organism evidence="10 11">
    <name type="scientific">Loa loa</name>
    <name type="common">Eye worm</name>
    <name type="synonym">Filaria loa</name>
    <dbReference type="NCBI Taxonomy" id="7209"/>
    <lineage>
        <taxon>Eukaryota</taxon>
        <taxon>Metazoa</taxon>
        <taxon>Ecdysozoa</taxon>
        <taxon>Nematoda</taxon>
        <taxon>Chromadorea</taxon>
        <taxon>Rhabditida</taxon>
        <taxon>Spirurina</taxon>
        <taxon>Spiruromorpha</taxon>
        <taxon>Filarioidea</taxon>
        <taxon>Onchocercidae</taxon>
        <taxon>Loa</taxon>
    </lineage>
</organism>
<dbReference type="eggNOG" id="KOG2747">
    <property type="taxonomic scope" value="Eukaryota"/>
</dbReference>
<comment type="subcellular location">
    <subcellularLocation>
        <location evidence="1 8">Nucleus</location>
    </subcellularLocation>
</comment>
<evidence type="ECO:0000256" key="5">
    <source>
        <dbReference type="ARBA" id="ARBA00022990"/>
    </source>
</evidence>
<protein>
    <recommendedName>
        <fullName evidence="3 8">Histone acetyltransferase</fullName>
        <ecNumber evidence="3 8">2.3.1.48</ecNumber>
    </recommendedName>
</protein>
<dbReference type="FunFam" id="3.40.630.30:FF:000002">
    <property type="entry name" value="Histone acetyltransferase"/>
    <property type="match status" value="1"/>
</dbReference>
<dbReference type="InterPro" id="IPR040706">
    <property type="entry name" value="Zf-MYST"/>
</dbReference>
<evidence type="ECO:0000256" key="8">
    <source>
        <dbReference type="RuleBase" id="RU361211"/>
    </source>
</evidence>
<dbReference type="Pfam" id="PF01853">
    <property type="entry name" value="MOZ_SAS"/>
    <property type="match status" value="1"/>
</dbReference>
<feature type="active site" description="Proton donor/acceptor" evidence="7">
    <location>
        <position position="458"/>
    </location>
</feature>
<dbReference type="AlphaFoldDB" id="A0A1I7W0R5"/>
<feature type="domain" description="MYST-type HAT" evidence="9">
    <location>
        <begin position="282"/>
        <end position="554"/>
    </location>
</feature>
<gene>
    <name evidence="11" type="primary">LOAG_04899</name>
</gene>
<sequence length="555" mass="64612">MSTVNQNCTFPKQFPCQTTNNTLISYAQIITATIHTIVPATPEIKTKSGIKYSDKSSLSVNPPPFSPPRFIPPHKNVARLCLILMVLQRCCIGGGNSHKRRVSADCTSRTTITSHSRSSVGSALYEREYITTRQHRYLRRNGIVHRAMGSMRCDRNSTNYKVSEDQSNSNEQLALGEICMVLRHGSSRRRRAVIIDRRPTERGTGNEYYVHYEGTDRRLDEWAQRSQIQKVFVQKNTSIDDGRRKITRVRKRKHIEMIESPNLHPSIEDERTALEKEHEEVTKVKHIERIRYGNYEIDTWYFSPYPDDYGKAHSLYICQYCMRYMKFERSYRVHLLECRRKEPPGVEIYKEKSMSVYEVLGSNDKVYCQCLCLLAKLFLDHKTLYFDVEPFLFYVLCEVDSRGAQMVGYFSKEQGNPDGNNLACICILPPFQRSGYGKFLIQLSYEISKREGLIGSPEKPLSDLGKLSYRSYWSWAVLEVLRTCSKISIADLSRRTAIHVNDIIETLHSLKLTRYWKGDHVLYVTQRFLLNCWKTGVAKKPRLLLRPRLLRWQPR</sequence>
<dbReference type="WBParaSite" id="EN70_8410">
    <property type="protein sequence ID" value="EN70_8410"/>
    <property type="gene ID" value="EN70_8410"/>
</dbReference>
<dbReference type="Pfam" id="PF11717">
    <property type="entry name" value="Tudor-knot"/>
    <property type="match status" value="1"/>
</dbReference>
<dbReference type="PANTHER" id="PTHR10615:SF82">
    <property type="entry name" value="HISTONE ACETYLTRANSFERASE KAT8"/>
    <property type="match status" value="1"/>
</dbReference>
<evidence type="ECO:0000313" key="11">
    <source>
        <dbReference type="WBParaSite" id="EN70_8410"/>
    </source>
</evidence>
<evidence type="ECO:0000256" key="7">
    <source>
        <dbReference type="PIRSR" id="PIRSR602717-51"/>
    </source>
</evidence>
<dbReference type="InterPro" id="IPR002717">
    <property type="entry name" value="HAT_MYST-type"/>
</dbReference>
<reference evidence="11" key="2">
    <citation type="submission" date="2016-11" db="UniProtKB">
        <authorList>
            <consortium name="WormBaseParasite"/>
        </authorList>
    </citation>
    <scope>IDENTIFICATION</scope>
</reference>
<dbReference type="GO" id="GO:0035267">
    <property type="term" value="C:NuA4 histone acetyltransferase complex"/>
    <property type="evidence" value="ECO:0007669"/>
    <property type="project" value="TreeGrafter"/>
</dbReference>
<evidence type="ECO:0000259" key="9">
    <source>
        <dbReference type="PROSITE" id="PS51726"/>
    </source>
</evidence>
<reference evidence="10" key="1">
    <citation type="submission" date="2012-04" db="EMBL/GenBank/DDBJ databases">
        <title>The Genome Sequence of Loa loa.</title>
        <authorList>
            <consortium name="The Broad Institute Genome Sequencing Platform"/>
            <consortium name="Broad Institute Genome Sequencing Center for Infectious Disease"/>
            <person name="Nutman T.B."/>
            <person name="Fink D.L."/>
            <person name="Russ C."/>
            <person name="Young S."/>
            <person name="Zeng Q."/>
            <person name="Gargeya S."/>
            <person name="Alvarado L."/>
            <person name="Berlin A."/>
            <person name="Chapman S.B."/>
            <person name="Chen Z."/>
            <person name="Freedman E."/>
            <person name="Gellesch M."/>
            <person name="Goldberg J."/>
            <person name="Griggs A."/>
            <person name="Gujja S."/>
            <person name="Heilman E.R."/>
            <person name="Heiman D."/>
            <person name="Howarth C."/>
            <person name="Mehta T."/>
            <person name="Neiman D."/>
            <person name="Pearson M."/>
            <person name="Roberts A."/>
            <person name="Saif S."/>
            <person name="Shea T."/>
            <person name="Shenoy N."/>
            <person name="Sisk P."/>
            <person name="Stolte C."/>
            <person name="Sykes S."/>
            <person name="White J."/>
            <person name="Yandava C."/>
            <person name="Haas B."/>
            <person name="Henn M.R."/>
            <person name="Nusbaum C."/>
            <person name="Birren B."/>
        </authorList>
    </citation>
    <scope>NUCLEOTIDE SEQUENCE [LARGE SCALE GENOMIC DNA]</scope>
</reference>
<dbReference type="InterPro" id="IPR036388">
    <property type="entry name" value="WH-like_DNA-bd_sf"/>
</dbReference>
<dbReference type="GO" id="GO:0006355">
    <property type="term" value="P:regulation of DNA-templated transcription"/>
    <property type="evidence" value="ECO:0007669"/>
    <property type="project" value="InterPro"/>
</dbReference>
<dbReference type="OrthoDB" id="787137at2759"/>
<evidence type="ECO:0000313" key="10">
    <source>
        <dbReference type="Proteomes" id="UP000095285"/>
    </source>
</evidence>
<dbReference type="PROSITE" id="PS51726">
    <property type="entry name" value="MYST_HAT"/>
    <property type="match status" value="1"/>
</dbReference>
<keyword evidence="5" id="KW-0007">Acetylation</keyword>
<accession>A0A1I7W0R5</accession>
<dbReference type="InterPro" id="IPR050603">
    <property type="entry name" value="MYST_HAT"/>
</dbReference>
<evidence type="ECO:0000256" key="6">
    <source>
        <dbReference type="ARBA" id="ARBA00023242"/>
    </source>
</evidence>
<name>A0A1I7W0R5_LOALO</name>
<evidence type="ECO:0000256" key="3">
    <source>
        <dbReference type="ARBA" id="ARBA00013184"/>
    </source>
</evidence>
<dbReference type="Pfam" id="PF17772">
    <property type="entry name" value="zf-MYST"/>
    <property type="match status" value="1"/>
</dbReference>
<evidence type="ECO:0000256" key="1">
    <source>
        <dbReference type="ARBA" id="ARBA00004123"/>
    </source>
</evidence>
<dbReference type="FunFam" id="1.10.10.10:FF:000022">
    <property type="entry name" value="Histone acetyltransferase"/>
    <property type="match status" value="1"/>
</dbReference>
<dbReference type="GO" id="GO:0044545">
    <property type="term" value="C:NSL complex"/>
    <property type="evidence" value="ECO:0007669"/>
    <property type="project" value="TreeGrafter"/>
</dbReference>
<comment type="similarity">
    <text evidence="2 8">Belongs to the MYST (SAS/MOZ) family.</text>
</comment>
<dbReference type="PANTHER" id="PTHR10615">
    <property type="entry name" value="HISTONE ACETYLTRANSFERASE"/>
    <property type="match status" value="1"/>
</dbReference>
<comment type="catalytic activity">
    <reaction evidence="8">
        <text>L-lysyl-[protein] + acetyl-CoA = N(6)-acetyl-L-lysyl-[protein] + CoA + H(+)</text>
        <dbReference type="Rhea" id="RHEA:45948"/>
        <dbReference type="Rhea" id="RHEA-COMP:9752"/>
        <dbReference type="Rhea" id="RHEA-COMP:10731"/>
        <dbReference type="ChEBI" id="CHEBI:15378"/>
        <dbReference type="ChEBI" id="CHEBI:29969"/>
        <dbReference type="ChEBI" id="CHEBI:57287"/>
        <dbReference type="ChEBI" id="CHEBI:57288"/>
        <dbReference type="ChEBI" id="CHEBI:61930"/>
        <dbReference type="EC" id="2.3.1.48"/>
    </reaction>
</comment>
<evidence type="ECO:0000256" key="4">
    <source>
        <dbReference type="ARBA" id="ARBA00022679"/>
    </source>
</evidence>
<dbReference type="Gene3D" id="3.40.630.30">
    <property type="match status" value="1"/>
</dbReference>
<dbReference type="GO" id="GO:0046972">
    <property type="term" value="F:histone H4K16 acetyltransferase activity"/>
    <property type="evidence" value="ECO:0007669"/>
    <property type="project" value="TreeGrafter"/>
</dbReference>
<dbReference type="InterPro" id="IPR016197">
    <property type="entry name" value="Chromo-like_dom_sf"/>
</dbReference>
<keyword evidence="6 8" id="KW-0539">Nucleus</keyword>
<dbReference type="FunFam" id="3.30.60.60:FF:000001">
    <property type="entry name" value="Histone acetyltransferase"/>
    <property type="match status" value="1"/>
</dbReference>
<dbReference type="Proteomes" id="UP000095285">
    <property type="component" value="Unassembled WGS sequence"/>
</dbReference>
<keyword evidence="4" id="KW-0808">Transferase</keyword>
<dbReference type="InterPro" id="IPR025995">
    <property type="entry name" value="Tudor-knot"/>
</dbReference>
<keyword evidence="10" id="KW-1185">Reference proteome</keyword>
<dbReference type="GO" id="GO:0072487">
    <property type="term" value="C:MSL complex"/>
    <property type="evidence" value="ECO:0007669"/>
    <property type="project" value="TreeGrafter"/>
</dbReference>
<dbReference type="STRING" id="7209.A0A1I7W0R5"/>